<comment type="similarity">
    <text evidence="2">Belongs to the DDI1 family.</text>
</comment>
<evidence type="ECO:0000256" key="3">
    <source>
        <dbReference type="ARBA" id="ARBA00021491"/>
    </source>
</evidence>
<evidence type="ECO:0000313" key="11">
    <source>
        <dbReference type="EMBL" id="SCW04332.1"/>
    </source>
</evidence>
<organism evidence="11 12">
    <name type="scientific">Lachancea fermentati</name>
    <name type="common">Zygosaccharomyces fermentati</name>
    <dbReference type="NCBI Taxonomy" id="4955"/>
    <lineage>
        <taxon>Eukaryota</taxon>
        <taxon>Fungi</taxon>
        <taxon>Dikarya</taxon>
        <taxon>Ascomycota</taxon>
        <taxon>Saccharomycotina</taxon>
        <taxon>Saccharomycetes</taxon>
        <taxon>Saccharomycetales</taxon>
        <taxon>Saccharomycetaceae</taxon>
        <taxon>Lachancea</taxon>
    </lineage>
</organism>
<dbReference type="PANTHER" id="PTHR12917:SF1">
    <property type="entry name" value="AT13091P"/>
    <property type="match status" value="1"/>
</dbReference>
<dbReference type="SMART" id="SM00165">
    <property type="entry name" value="UBA"/>
    <property type="match status" value="1"/>
</dbReference>
<keyword evidence="12" id="KW-1185">Reference proteome</keyword>
<evidence type="ECO:0000256" key="2">
    <source>
        <dbReference type="ARBA" id="ARBA00009136"/>
    </source>
</evidence>
<keyword evidence="7" id="KW-0378">Hydrolase</keyword>
<dbReference type="InterPro" id="IPR021109">
    <property type="entry name" value="Peptidase_aspartic_dom_sf"/>
</dbReference>
<dbReference type="CDD" id="cd01796">
    <property type="entry name" value="Ubl_Ddi1_like"/>
    <property type="match status" value="1"/>
</dbReference>
<dbReference type="InterPro" id="IPR009060">
    <property type="entry name" value="UBA-like_sf"/>
</dbReference>
<dbReference type="OrthoDB" id="1047367at2759"/>
<dbReference type="GO" id="GO:0006508">
    <property type="term" value="P:proteolysis"/>
    <property type="evidence" value="ECO:0007669"/>
    <property type="project" value="UniProtKB-KW"/>
</dbReference>
<evidence type="ECO:0000256" key="5">
    <source>
        <dbReference type="ARBA" id="ARBA00022670"/>
    </source>
</evidence>
<keyword evidence="5" id="KW-0645">Protease</keyword>
<evidence type="ECO:0000256" key="8">
    <source>
        <dbReference type="SAM" id="MobiDB-lite"/>
    </source>
</evidence>
<dbReference type="InterPro" id="IPR033882">
    <property type="entry name" value="DDI1_N"/>
</dbReference>
<dbReference type="InterPro" id="IPR001995">
    <property type="entry name" value="Peptidase_A2_cat"/>
</dbReference>
<dbReference type="EMBL" id="LT598491">
    <property type="protein sequence ID" value="SCW04332.1"/>
    <property type="molecule type" value="Genomic_DNA"/>
</dbReference>
<dbReference type="CDD" id="cd14309">
    <property type="entry name" value="UBA_scDdi1_like"/>
    <property type="match status" value="1"/>
</dbReference>
<dbReference type="GO" id="GO:0004190">
    <property type="term" value="F:aspartic-type endopeptidase activity"/>
    <property type="evidence" value="ECO:0007669"/>
    <property type="project" value="UniProtKB-KW"/>
</dbReference>
<dbReference type="CDD" id="cd05479">
    <property type="entry name" value="RP_DDI"/>
    <property type="match status" value="1"/>
</dbReference>
<comment type="subcellular location">
    <subcellularLocation>
        <location evidence="1">Cytoplasm</location>
    </subcellularLocation>
</comment>
<dbReference type="STRING" id="4955.A0A1G4MKB4"/>
<evidence type="ECO:0000256" key="7">
    <source>
        <dbReference type="ARBA" id="ARBA00022801"/>
    </source>
</evidence>
<evidence type="ECO:0000256" key="6">
    <source>
        <dbReference type="ARBA" id="ARBA00022750"/>
    </source>
</evidence>
<dbReference type="PROSITE" id="PS50175">
    <property type="entry name" value="ASP_PROT_RETROV"/>
    <property type="match status" value="1"/>
</dbReference>
<sequence>MKITISNEITDQVYGPLDVSSDMPLQDFFALVQFDCGFEEDKHELLHNMKPLRAGETKTMQEVGISDDELLVIRQKRTGSTEQVPSEEEYVERVRQELLHDASLRNQLFSQTPGIEEIINDAQRFRERVGPFLMQGRNHKQAQNPFGIPQNEYRELMSNPDDAKNQERITELINQQEIDEQMRNALEFTPEVFTPVHMLYINLEINGHPVKAFVDSGAQATIISTKLAQRTGLFRLIDKRFQGQARGVGTSNILGRIHTAQVKIETQYIPCSFTVLDTHVDMLLGLDMLKRHQACIDLKNNVLKIAGAETKFLSEAEIPKELEEALTGATEKKISSQLPSENPRPVLEANPSSTRQYPESTMNQLMSLGFSRNEVLKALNQANGNPDIAAALLFQ</sequence>
<dbReference type="InterPro" id="IPR015940">
    <property type="entry name" value="UBA"/>
</dbReference>
<evidence type="ECO:0000256" key="4">
    <source>
        <dbReference type="ARBA" id="ARBA00022490"/>
    </source>
</evidence>
<evidence type="ECO:0000259" key="9">
    <source>
        <dbReference type="PROSITE" id="PS50030"/>
    </source>
</evidence>
<dbReference type="Gene3D" id="2.40.70.10">
    <property type="entry name" value="Acid Proteases"/>
    <property type="match status" value="1"/>
</dbReference>
<dbReference type="Pfam" id="PF09668">
    <property type="entry name" value="Asp_protease"/>
    <property type="match status" value="1"/>
</dbReference>
<evidence type="ECO:0000313" key="12">
    <source>
        <dbReference type="Proteomes" id="UP000190831"/>
    </source>
</evidence>
<dbReference type="OMA" id="LYTADPF"/>
<keyword evidence="4" id="KW-0963">Cytoplasm</keyword>
<gene>
    <name evidence="11" type="ORF">LAFE_0H11210G</name>
</gene>
<dbReference type="Gene3D" id="1.10.8.10">
    <property type="entry name" value="DNA helicase RuvA subunit, C-terminal domain"/>
    <property type="match status" value="1"/>
</dbReference>
<dbReference type="SUPFAM" id="SSF46934">
    <property type="entry name" value="UBA-like"/>
    <property type="match status" value="1"/>
</dbReference>
<accession>A0A1G4MKB4</accession>
<dbReference type="Pfam" id="PF00627">
    <property type="entry name" value="UBA"/>
    <property type="match status" value="1"/>
</dbReference>
<dbReference type="Proteomes" id="UP000190831">
    <property type="component" value="Chromosome H"/>
</dbReference>
<proteinExistence type="inferred from homology"/>
<name>A0A1G4MKB4_LACFM</name>
<keyword evidence="6" id="KW-0064">Aspartyl protease</keyword>
<dbReference type="Gene3D" id="3.10.20.90">
    <property type="entry name" value="Phosphatidylinositol 3-kinase Catalytic Subunit, Chain A, domain 1"/>
    <property type="match status" value="1"/>
</dbReference>
<feature type="domain" description="Peptidase A2" evidence="10">
    <location>
        <begin position="210"/>
        <end position="288"/>
    </location>
</feature>
<evidence type="ECO:0000256" key="1">
    <source>
        <dbReference type="ARBA" id="ARBA00004496"/>
    </source>
</evidence>
<protein>
    <recommendedName>
        <fullName evidence="3">DNA damage-inducible protein 1</fullName>
    </recommendedName>
</protein>
<feature type="domain" description="UBA" evidence="9">
    <location>
        <begin position="356"/>
        <end position="395"/>
    </location>
</feature>
<dbReference type="InterPro" id="IPR019103">
    <property type="entry name" value="Peptidase_aspartic_DDI1-type"/>
</dbReference>
<evidence type="ECO:0000259" key="10">
    <source>
        <dbReference type="PROSITE" id="PS50175"/>
    </source>
</evidence>
<dbReference type="FunFam" id="2.40.70.10:FF:000072">
    <property type="entry name" value="DNA damage-inducible protein"/>
    <property type="match status" value="1"/>
</dbReference>
<dbReference type="PANTHER" id="PTHR12917">
    <property type="entry name" value="ASPARTYL PROTEASE DDI-RELATED"/>
    <property type="match status" value="1"/>
</dbReference>
<dbReference type="SUPFAM" id="SSF50630">
    <property type="entry name" value="Acid proteases"/>
    <property type="match status" value="1"/>
</dbReference>
<dbReference type="PROSITE" id="PS50030">
    <property type="entry name" value="UBA"/>
    <property type="match status" value="1"/>
</dbReference>
<reference evidence="11 12" key="1">
    <citation type="submission" date="2016-03" db="EMBL/GenBank/DDBJ databases">
        <authorList>
            <person name="Devillers H."/>
        </authorList>
    </citation>
    <scope>NUCLEOTIDE SEQUENCE [LARGE SCALE GENOMIC DNA]</scope>
    <source>
        <strain evidence="11">CBS 6772</strain>
    </source>
</reference>
<feature type="region of interest" description="Disordered" evidence="8">
    <location>
        <begin position="329"/>
        <end position="358"/>
    </location>
</feature>
<dbReference type="AlphaFoldDB" id="A0A1G4MKB4"/>
<dbReference type="GO" id="GO:0005737">
    <property type="term" value="C:cytoplasm"/>
    <property type="evidence" value="ECO:0007669"/>
    <property type="project" value="UniProtKB-SubCell"/>
</dbReference>